<feature type="transmembrane region" description="Helical" evidence="1">
    <location>
        <begin position="81"/>
        <end position="100"/>
    </location>
</feature>
<keyword evidence="1" id="KW-0812">Transmembrane</keyword>
<organism evidence="2 3">
    <name type="scientific">Thermoflexus hugenholtzii JAD2</name>
    <dbReference type="NCBI Taxonomy" id="877466"/>
    <lineage>
        <taxon>Bacteria</taxon>
        <taxon>Bacillati</taxon>
        <taxon>Chloroflexota</taxon>
        <taxon>Thermoflexia</taxon>
        <taxon>Thermoflexales</taxon>
        <taxon>Thermoflexaceae</taxon>
        <taxon>Thermoflexus</taxon>
    </lineage>
</organism>
<feature type="transmembrane region" description="Helical" evidence="1">
    <location>
        <begin position="194"/>
        <end position="217"/>
    </location>
</feature>
<evidence type="ECO:0000256" key="1">
    <source>
        <dbReference type="SAM" id="Phobius"/>
    </source>
</evidence>
<feature type="transmembrane region" description="Helical" evidence="1">
    <location>
        <begin position="121"/>
        <end position="146"/>
    </location>
</feature>
<reference evidence="3" key="1">
    <citation type="submission" date="2017-06" db="EMBL/GenBank/DDBJ databases">
        <authorList>
            <person name="Varghese N."/>
            <person name="Submissions S."/>
        </authorList>
    </citation>
    <scope>NUCLEOTIDE SEQUENCE [LARGE SCALE GENOMIC DNA]</scope>
    <source>
        <strain evidence="3">JAD2</strain>
    </source>
</reference>
<dbReference type="EMBL" id="FYEK01000028">
    <property type="protein sequence ID" value="SNB66227.1"/>
    <property type="molecule type" value="Genomic_DNA"/>
</dbReference>
<dbReference type="PANTHER" id="PTHR31272:SF9">
    <property type="entry name" value="BLL1027 PROTEIN"/>
    <property type="match status" value="1"/>
</dbReference>
<dbReference type="Proteomes" id="UP000197025">
    <property type="component" value="Unassembled WGS sequence"/>
</dbReference>
<evidence type="ECO:0000313" key="2">
    <source>
        <dbReference type="EMBL" id="SNB66227.1"/>
    </source>
</evidence>
<proteinExistence type="predicted"/>
<feature type="transmembrane region" description="Helical" evidence="1">
    <location>
        <begin position="6"/>
        <end position="34"/>
    </location>
</feature>
<sequence>MDLALAFYAVMTGMMATVNPCGLAVLPAYVGYALARTGGRLSVRDAVGMGLAMAAGCTGLFVAAGFALAMGLRTLTRWSPFLGLGVGGILVLLALSRLAGRPWLLLGIPLEVRAGERPSRWTWFGFGLAYGLASLGCTLPLFLALVGFSVARQSGGEALLLVLLYGLGMGVVLVALSMALALAGRPLARGLRRLAAAVETAGVLLLLGAGLYLIYYWGRIFL</sequence>
<dbReference type="PANTHER" id="PTHR31272">
    <property type="entry name" value="CYTOCHROME C-TYPE BIOGENESIS PROTEIN HI_1454-RELATED"/>
    <property type="match status" value="1"/>
</dbReference>
<dbReference type="RefSeq" id="WP_088571340.1">
    <property type="nucleotide sequence ID" value="NZ_FYEK01000028.1"/>
</dbReference>
<dbReference type="InParanoid" id="A0A212R2L1"/>
<feature type="transmembrane region" description="Helical" evidence="1">
    <location>
        <begin position="46"/>
        <end position="69"/>
    </location>
</feature>
<accession>A0A212R2L1</accession>
<gene>
    <name evidence="2" type="ORF">SAMN02746019_00000820</name>
</gene>
<keyword evidence="1" id="KW-0472">Membrane</keyword>
<evidence type="ECO:0000313" key="3">
    <source>
        <dbReference type="Proteomes" id="UP000197025"/>
    </source>
</evidence>
<keyword evidence="3" id="KW-1185">Reference proteome</keyword>
<dbReference type="InterPro" id="IPR051790">
    <property type="entry name" value="Cytochrome_c-biogenesis_DsbD"/>
</dbReference>
<name>A0A212R2L1_9CHLR</name>
<protein>
    <submittedName>
        <fullName evidence="2">Cytochrome c biogenesis protein CcdA</fullName>
    </submittedName>
</protein>
<dbReference type="OrthoDB" id="5244297at2"/>
<keyword evidence="1" id="KW-1133">Transmembrane helix</keyword>
<dbReference type="AlphaFoldDB" id="A0A212R2L1"/>
<feature type="transmembrane region" description="Helical" evidence="1">
    <location>
        <begin position="158"/>
        <end position="182"/>
    </location>
</feature>